<protein>
    <recommendedName>
        <fullName evidence="4">LexA-binding, inner membrane-associated hydrolase</fullName>
    </recommendedName>
</protein>
<dbReference type="OrthoDB" id="289051at2"/>
<dbReference type="AlphaFoldDB" id="A0A1I7H5W1"/>
<organism evidence="2 3">
    <name type="scientific">Pustulibacterium marinum</name>
    <dbReference type="NCBI Taxonomy" id="1224947"/>
    <lineage>
        <taxon>Bacteria</taxon>
        <taxon>Pseudomonadati</taxon>
        <taxon>Bacteroidota</taxon>
        <taxon>Flavobacteriia</taxon>
        <taxon>Flavobacteriales</taxon>
        <taxon>Flavobacteriaceae</taxon>
        <taxon>Pustulibacterium</taxon>
    </lineage>
</organism>
<evidence type="ECO:0000256" key="1">
    <source>
        <dbReference type="SAM" id="Phobius"/>
    </source>
</evidence>
<keyword evidence="1" id="KW-0472">Membrane</keyword>
<feature type="transmembrane region" description="Helical" evidence="1">
    <location>
        <begin position="58"/>
        <end position="77"/>
    </location>
</feature>
<dbReference type="Proteomes" id="UP000199138">
    <property type="component" value="Unassembled WGS sequence"/>
</dbReference>
<keyword evidence="1" id="KW-0812">Transmembrane</keyword>
<evidence type="ECO:0008006" key="4">
    <source>
        <dbReference type="Google" id="ProtNLM"/>
    </source>
</evidence>
<keyword evidence="3" id="KW-1185">Reference proteome</keyword>
<reference evidence="2 3" key="1">
    <citation type="submission" date="2016-10" db="EMBL/GenBank/DDBJ databases">
        <authorList>
            <person name="de Groot N.N."/>
        </authorList>
    </citation>
    <scope>NUCLEOTIDE SEQUENCE [LARGE SCALE GENOMIC DNA]</scope>
    <source>
        <strain evidence="2 3">CGMCC 1.12333</strain>
    </source>
</reference>
<feature type="transmembrane region" description="Helical" evidence="1">
    <location>
        <begin position="29"/>
        <end position="46"/>
    </location>
</feature>
<accession>A0A1I7H5W1</accession>
<name>A0A1I7H5W1_9FLAO</name>
<evidence type="ECO:0000313" key="2">
    <source>
        <dbReference type="EMBL" id="SFU56049.1"/>
    </source>
</evidence>
<feature type="transmembrane region" description="Helical" evidence="1">
    <location>
        <begin position="5"/>
        <end position="23"/>
    </location>
</feature>
<sequence length="105" mass="12082">MLRIFVHYGIHFLIPFVVAFIFYRKTFQISIFILLAGILIDIDHLFANPIFDPNRCSIGFHPLHSYVAIALYILLLLFSKTRIFGLALIIHIIADVCDCLMMPSN</sequence>
<dbReference type="RefSeq" id="WP_093025162.1">
    <property type="nucleotide sequence ID" value="NZ_FPBK01000007.1"/>
</dbReference>
<proteinExistence type="predicted"/>
<dbReference type="InterPro" id="IPR046125">
    <property type="entry name" value="DUF6122"/>
</dbReference>
<gene>
    <name evidence="2" type="ORF">SAMN05216480_10796</name>
</gene>
<dbReference type="Pfam" id="PF19617">
    <property type="entry name" value="DUF6122"/>
    <property type="match status" value="1"/>
</dbReference>
<dbReference type="STRING" id="1224947.SAMN05216480_10796"/>
<evidence type="ECO:0000313" key="3">
    <source>
        <dbReference type="Proteomes" id="UP000199138"/>
    </source>
</evidence>
<dbReference type="EMBL" id="FPBK01000007">
    <property type="protein sequence ID" value="SFU56049.1"/>
    <property type="molecule type" value="Genomic_DNA"/>
</dbReference>
<keyword evidence="1" id="KW-1133">Transmembrane helix</keyword>